<evidence type="ECO:0000313" key="2">
    <source>
        <dbReference type="Proteomes" id="UP000221506"/>
    </source>
</evidence>
<dbReference type="EMBL" id="KY914485">
    <property type="protein sequence ID" value="ARK07887.1"/>
    <property type="molecule type" value="Genomic_DNA"/>
</dbReference>
<evidence type="ECO:0000313" key="1">
    <source>
        <dbReference type="EMBL" id="ARK07887.1"/>
    </source>
</evidence>
<reference evidence="1 2" key="1">
    <citation type="submission" date="2017-04" db="EMBL/GenBank/DDBJ databases">
        <title>Complete genome sequence and characterization of temperature-dependent bacteriophage phiA8-29 infecting Aeromonas.</title>
        <authorList>
            <person name="He Y."/>
            <person name="Yang H."/>
        </authorList>
    </citation>
    <scope>NUCLEOTIDE SEQUENCE [LARGE SCALE GENOMIC DNA]</scope>
</reference>
<accession>A0A1W6DXZ9</accession>
<proteinExistence type="predicted"/>
<protein>
    <submittedName>
        <fullName evidence="1">Uncharacterized protein</fullName>
    </submittedName>
</protein>
<keyword evidence="2" id="KW-1185">Reference proteome</keyword>
<sequence length="66" mass="7803">MLKKKRVNDEQFCEDLLQRNFIPHLKVGTAFVYESFWGDEYLIKGETQFVTQFDKDQLNASQLGED</sequence>
<dbReference type="Proteomes" id="UP000221506">
    <property type="component" value="Segment"/>
</dbReference>
<organism evidence="1 2">
    <name type="scientific">Aeromonas phage phiA8-29</name>
    <dbReference type="NCBI Taxonomy" id="1978922"/>
    <lineage>
        <taxon>Viruses</taxon>
        <taxon>Duplodnaviria</taxon>
        <taxon>Heunggongvirae</taxon>
        <taxon>Uroviricota</taxon>
        <taxon>Caudoviricetes</taxon>
        <taxon>Pantevenvirales</taxon>
        <taxon>Ackermannviridae</taxon>
        <taxon>Tedavirus</taxon>
        <taxon>Tedavirus A829</taxon>
    </lineage>
</organism>
<name>A0A1W6DXZ9_9CAUD</name>
<gene>
    <name evidence="1" type="ORF">phiA829_067</name>
</gene>